<dbReference type="VEuPathDB" id="FungiDB:I7I53_05155"/>
<gene>
    <name evidence="2" type="ORF">I7I53_05155</name>
</gene>
<accession>A0A8A1LWP6</accession>
<organism evidence="2 3">
    <name type="scientific">Ajellomyces capsulatus (strain H88)</name>
    <name type="common">Darling's disease fungus</name>
    <name type="synonym">Histoplasma capsulatum</name>
    <dbReference type="NCBI Taxonomy" id="544711"/>
    <lineage>
        <taxon>Eukaryota</taxon>
        <taxon>Fungi</taxon>
        <taxon>Dikarya</taxon>
        <taxon>Ascomycota</taxon>
        <taxon>Pezizomycotina</taxon>
        <taxon>Eurotiomycetes</taxon>
        <taxon>Eurotiomycetidae</taxon>
        <taxon>Onygenales</taxon>
        <taxon>Ajellomycetaceae</taxon>
        <taxon>Histoplasma</taxon>
    </lineage>
</organism>
<dbReference type="EMBL" id="CP069106">
    <property type="protein sequence ID" value="QSS56834.1"/>
    <property type="molecule type" value="Genomic_DNA"/>
</dbReference>
<feature type="region of interest" description="Disordered" evidence="1">
    <location>
        <begin position="1"/>
        <end position="24"/>
    </location>
</feature>
<evidence type="ECO:0000256" key="1">
    <source>
        <dbReference type="SAM" id="MobiDB-lite"/>
    </source>
</evidence>
<evidence type="ECO:0000313" key="3">
    <source>
        <dbReference type="Proteomes" id="UP000663419"/>
    </source>
</evidence>
<proteinExistence type="predicted"/>
<evidence type="ECO:0000313" key="2">
    <source>
        <dbReference type="EMBL" id="QSS56834.1"/>
    </source>
</evidence>
<dbReference type="Proteomes" id="UP000663419">
    <property type="component" value="Chromosome 5"/>
</dbReference>
<sequence length="41" mass="4389">MGRVSLPLQGRKQNGDIAMAPKGKPKIYSRNSCSIQACGAR</sequence>
<reference evidence="2" key="1">
    <citation type="submission" date="2021-01" db="EMBL/GenBank/DDBJ databases">
        <title>Chromosome-level genome assembly of a human fungal pathogen reveals clustering of transcriptionally co-regulated genes.</title>
        <authorList>
            <person name="Voorhies M."/>
            <person name="Cohen S."/>
            <person name="Shea T.P."/>
            <person name="Petrus S."/>
            <person name="Munoz J.F."/>
            <person name="Poplawski S."/>
            <person name="Goldman W.E."/>
            <person name="Michael T."/>
            <person name="Cuomo C.A."/>
            <person name="Sil A."/>
            <person name="Beyhan S."/>
        </authorList>
    </citation>
    <scope>NUCLEOTIDE SEQUENCE</scope>
    <source>
        <strain evidence="2">H88</strain>
    </source>
</reference>
<name>A0A8A1LWP6_AJEC8</name>
<protein>
    <submittedName>
        <fullName evidence="2">Uncharacterized protein</fullName>
    </submittedName>
</protein>
<dbReference type="AlphaFoldDB" id="A0A8A1LWP6"/>